<feature type="compositionally biased region" description="Basic and acidic residues" evidence="1">
    <location>
        <begin position="121"/>
        <end position="130"/>
    </location>
</feature>
<feature type="region of interest" description="Disordered" evidence="1">
    <location>
        <begin position="1"/>
        <end position="130"/>
    </location>
</feature>
<accession>A0A9J6CX81</accession>
<comment type="caution">
    <text evidence="2">The sequence shown here is derived from an EMBL/GenBank/DDBJ whole genome shotgun (WGS) entry which is preliminary data.</text>
</comment>
<organism evidence="2 3">
    <name type="scientific">Rhipicephalus microplus</name>
    <name type="common">Cattle tick</name>
    <name type="synonym">Boophilus microplus</name>
    <dbReference type="NCBI Taxonomy" id="6941"/>
    <lineage>
        <taxon>Eukaryota</taxon>
        <taxon>Metazoa</taxon>
        <taxon>Ecdysozoa</taxon>
        <taxon>Arthropoda</taxon>
        <taxon>Chelicerata</taxon>
        <taxon>Arachnida</taxon>
        <taxon>Acari</taxon>
        <taxon>Parasitiformes</taxon>
        <taxon>Ixodida</taxon>
        <taxon>Ixodoidea</taxon>
        <taxon>Ixodidae</taxon>
        <taxon>Rhipicephalinae</taxon>
        <taxon>Rhipicephalus</taxon>
        <taxon>Boophilus</taxon>
    </lineage>
</organism>
<gene>
    <name evidence="2" type="ORF">HPB51_028485</name>
</gene>
<name>A0A9J6CX81_RHIMP</name>
<evidence type="ECO:0000313" key="3">
    <source>
        <dbReference type="Proteomes" id="UP000821866"/>
    </source>
</evidence>
<feature type="region of interest" description="Disordered" evidence="1">
    <location>
        <begin position="181"/>
        <end position="202"/>
    </location>
</feature>
<feature type="compositionally biased region" description="Basic residues" evidence="1">
    <location>
        <begin position="43"/>
        <end position="68"/>
    </location>
</feature>
<reference evidence="2" key="2">
    <citation type="submission" date="2021-09" db="EMBL/GenBank/DDBJ databases">
        <authorList>
            <person name="Jia N."/>
            <person name="Wang J."/>
            <person name="Shi W."/>
            <person name="Du L."/>
            <person name="Sun Y."/>
            <person name="Zhan W."/>
            <person name="Jiang J."/>
            <person name="Wang Q."/>
            <person name="Zhang B."/>
            <person name="Ji P."/>
            <person name="Sakyi L.B."/>
            <person name="Cui X."/>
            <person name="Yuan T."/>
            <person name="Jiang B."/>
            <person name="Yang W."/>
            <person name="Lam T.T.-Y."/>
            <person name="Chang Q."/>
            <person name="Ding S."/>
            <person name="Wang X."/>
            <person name="Zhu J."/>
            <person name="Ruan X."/>
            <person name="Zhao L."/>
            <person name="Wei J."/>
            <person name="Que T."/>
            <person name="Du C."/>
            <person name="Cheng J."/>
            <person name="Dai P."/>
            <person name="Han X."/>
            <person name="Huang E."/>
            <person name="Gao Y."/>
            <person name="Liu J."/>
            <person name="Shao H."/>
            <person name="Ye R."/>
            <person name="Li L."/>
            <person name="Wei W."/>
            <person name="Wang X."/>
            <person name="Wang C."/>
            <person name="Huo Q."/>
            <person name="Li W."/>
            <person name="Guo W."/>
            <person name="Chen H."/>
            <person name="Chen S."/>
            <person name="Zhou L."/>
            <person name="Zhou L."/>
            <person name="Ni X."/>
            <person name="Tian J."/>
            <person name="Zhou Y."/>
            <person name="Sheng Y."/>
            <person name="Liu T."/>
            <person name="Pan Y."/>
            <person name="Xia L."/>
            <person name="Li J."/>
            <person name="Zhao F."/>
            <person name="Cao W."/>
        </authorList>
    </citation>
    <scope>NUCLEOTIDE SEQUENCE</scope>
    <source>
        <strain evidence="2">Rmic-2018</strain>
        <tissue evidence="2">Larvae</tissue>
    </source>
</reference>
<sequence>MSCEEGAGKSLAPPIKAKPRHHYHPPPPTDGQDFQQSRGSGGRSRRCSRSRSRGRSRSRSRSRSRGGARRCNSGSHSRSRSRSTGRQQQPSGVSARSKKSGSITWADTVRGGPAEVLSRSLPEHAESAREISQLKREITAMKETINRLLSEIAEIKNAKNPPPQPAVACVADTMPLPMEVHSTKAGDSSSKGQSAPKKRAVTYEQGSVRIRVRSELRDTLSALSESINKLGENFAQLQITLAAQNDRVSKVESFFKSVVKPALTSTAVVQPQPVATGPIVHAILSQSEGSTSPQKYQDGQAK</sequence>
<proteinExistence type="predicted"/>
<protein>
    <submittedName>
        <fullName evidence="2">Uncharacterized protein</fullName>
    </submittedName>
</protein>
<reference evidence="2" key="1">
    <citation type="journal article" date="2020" name="Cell">
        <title>Large-Scale Comparative Analyses of Tick Genomes Elucidate Their Genetic Diversity and Vector Capacities.</title>
        <authorList>
            <consortium name="Tick Genome and Microbiome Consortium (TIGMIC)"/>
            <person name="Jia N."/>
            <person name="Wang J."/>
            <person name="Shi W."/>
            <person name="Du L."/>
            <person name="Sun Y."/>
            <person name="Zhan W."/>
            <person name="Jiang J.F."/>
            <person name="Wang Q."/>
            <person name="Zhang B."/>
            <person name="Ji P."/>
            <person name="Bell-Sakyi L."/>
            <person name="Cui X.M."/>
            <person name="Yuan T.T."/>
            <person name="Jiang B.G."/>
            <person name="Yang W.F."/>
            <person name="Lam T.T."/>
            <person name="Chang Q.C."/>
            <person name="Ding S.J."/>
            <person name="Wang X.J."/>
            <person name="Zhu J.G."/>
            <person name="Ruan X.D."/>
            <person name="Zhao L."/>
            <person name="Wei J.T."/>
            <person name="Ye R.Z."/>
            <person name="Que T.C."/>
            <person name="Du C.H."/>
            <person name="Zhou Y.H."/>
            <person name="Cheng J.X."/>
            <person name="Dai P.F."/>
            <person name="Guo W.B."/>
            <person name="Han X.H."/>
            <person name="Huang E.J."/>
            <person name="Li L.F."/>
            <person name="Wei W."/>
            <person name="Gao Y.C."/>
            <person name="Liu J.Z."/>
            <person name="Shao H.Z."/>
            <person name="Wang X."/>
            <person name="Wang C.C."/>
            <person name="Yang T.C."/>
            <person name="Huo Q.B."/>
            <person name="Li W."/>
            <person name="Chen H.Y."/>
            <person name="Chen S.E."/>
            <person name="Zhou L.G."/>
            <person name="Ni X.B."/>
            <person name="Tian J.H."/>
            <person name="Sheng Y."/>
            <person name="Liu T."/>
            <person name="Pan Y.S."/>
            <person name="Xia L.Y."/>
            <person name="Li J."/>
            <person name="Zhao F."/>
            <person name="Cao W.C."/>
        </authorList>
    </citation>
    <scope>NUCLEOTIDE SEQUENCE</scope>
    <source>
        <strain evidence="2">Rmic-2018</strain>
    </source>
</reference>
<dbReference type="EMBL" id="JABSTU010005245">
    <property type="protein sequence ID" value="KAH7948586.1"/>
    <property type="molecule type" value="Genomic_DNA"/>
</dbReference>
<evidence type="ECO:0000256" key="1">
    <source>
        <dbReference type="SAM" id="MobiDB-lite"/>
    </source>
</evidence>
<keyword evidence="3" id="KW-1185">Reference proteome</keyword>
<evidence type="ECO:0000313" key="2">
    <source>
        <dbReference type="EMBL" id="KAH7948586.1"/>
    </source>
</evidence>
<dbReference type="Proteomes" id="UP000821866">
    <property type="component" value="Unassembled WGS sequence"/>
</dbReference>
<dbReference type="AlphaFoldDB" id="A0A9J6CX81"/>